<accession>A0A4V3WCJ2</accession>
<dbReference type="Proteomes" id="UP000308430">
    <property type="component" value="Unassembled WGS sequence"/>
</dbReference>
<keyword evidence="2" id="KW-1185">Reference proteome</keyword>
<gene>
    <name evidence="1" type="ORF">E6C76_02935</name>
</gene>
<dbReference type="SUPFAM" id="SSF160387">
    <property type="entry name" value="NosL/MerB-like"/>
    <property type="match status" value="1"/>
</dbReference>
<evidence type="ECO:0000313" key="2">
    <source>
        <dbReference type="Proteomes" id="UP000308430"/>
    </source>
</evidence>
<dbReference type="EMBL" id="SSOC01000001">
    <property type="protein sequence ID" value="THF67344.1"/>
    <property type="molecule type" value="Genomic_DNA"/>
</dbReference>
<comment type="caution">
    <text evidence="1">The sequence shown here is derived from an EMBL/GenBank/DDBJ whole genome shotgun (WGS) entry which is preliminary data.</text>
</comment>
<dbReference type="RefSeq" id="WP_136346753.1">
    <property type="nucleotide sequence ID" value="NZ_SSOC01000001.1"/>
</dbReference>
<name>A0A4V3WCJ2_9RHOO</name>
<evidence type="ECO:0000313" key="1">
    <source>
        <dbReference type="EMBL" id="THF67344.1"/>
    </source>
</evidence>
<organism evidence="1 2">
    <name type="scientific">Pseudothauera nasutitermitis</name>
    <dbReference type="NCBI Taxonomy" id="2565930"/>
    <lineage>
        <taxon>Bacteria</taxon>
        <taxon>Pseudomonadati</taxon>
        <taxon>Pseudomonadota</taxon>
        <taxon>Betaproteobacteria</taxon>
        <taxon>Rhodocyclales</taxon>
        <taxon>Zoogloeaceae</taxon>
        <taxon>Pseudothauera</taxon>
    </lineage>
</organism>
<protein>
    <submittedName>
        <fullName evidence="1">Uncharacterized protein</fullName>
    </submittedName>
</protein>
<sequence>MCDAHTTCHGDAFRPPRRDFLLRAGAAPLLLGPLAGLLAGCGKDGDWPEGMAPIRWDRDTCARCNMVISDRRFAAQLRGGAAGTAFKFDDLGCLLFWMQEKAQAHPWMGEAATRLWVADFTSPSREAMRWLDPRQAQYVERSSPMGYNFAALAAVEEQAIGFEEMRRRTLAKGK</sequence>
<dbReference type="AlphaFoldDB" id="A0A4V3WCJ2"/>
<proteinExistence type="predicted"/>
<reference evidence="1 2" key="1">
    <citation type="submission" date="2019-04" db="EMBL/GenBank/DDBJ databases">
        <title>Azoarcus nasutitermitis sp. nov. isolated from termite nest.</title>
        <authorList>
            <person name="Lin S.-Y."/>
            <person name="Hameed A."/>
            <person name="Hsu Y.-H."/>
            <person name="Young C.-C."/>
        </authorList>
    </citation>
    <scope>NUCLEOTIDE SEQUENCE [LARGE SCALE GENOMIC DNA]</scope>
    <source>
        <strain evidence="1 2">CC-YHH838</strain>
    </source>
</reference>
<dbReference type="OrthoDB" id="8560674at2"/>